<gene>
    <name evidence="4" type="ORF">G5C60_23120</name>
</gene>
<keyword evidence="1" id="KW-0812">Transmembrane</keyword>
<keyword evidence="1" id="KW-0472">Membrane</keyword>
<evidence type="ECO:0000313" key="4">
    <source>
        <dbReference type="EMBL" id="NGO10400.1"/>
    </source>
</evidence>
<feature type="transmembrane region" description="Helical" evidence="1">
    <location>
        <begin position="12"/>
        <end position="34"/>
    </location>
</feature>
<feature type="transmembrane region" description="Helical" evidence="1">
    <location>
        <begin position="46"/>
        <end position="70"/>
    </location>
</feature>
<feature type="compositionally biased region" description="Basic and acidic residues" evidence="2">
    <location>
        <begin position="296"/>
        <end position="306"/>
    </location>
</feature>
<feature type="transmembrane region" description="Helical" evidence="1">
    <location>
        <begin position="82"/>
        <end position="103"/>
    </location>
</feature>
<dbReference type="GO" id="GO:0016020">
    <property type="term" value="C:membrane"/>
    <property type="evidence" value="ECO:0007669"/>
    <property type="project" value="UniProtKB-UniRule"/>
</dbReference>
<dbReference type="InterPro" id="IPR005330">
    <property type="entry name" value="MHYT_dom"/>
</dbReference>
<name>A0A6G4V979_9ACTN</name>
<reference evidence="4 5" key="1">
    <citation type="submission" date="2020-02" db="EMBL/GenBank/DDBJ databases">
        <title>Whole-genome analyses of novel actinobacteria.</title>
        <authorList>
            <person name="Sahin N."/>
            <person name="Gencbay T."/>
        </authorList>
    </citation>
    <scope>NUCLEOTIDE SEQUENCE [LARGE SCALE GENOMIC DNA]</scope>
    <source>
        <strain evidence="4 5">HC44</strain>
    </source>
</reference>
<sequence>MQGTVDGFSYGAVTPVAAYLMACLGGALGLRCIVRTLFNNKQSWKPGWLALGAASIGCGIWTMHFIAMIGFQVEETHIRYDVGLTVLSLAVAVAVVGVGVFIVGYGGASAGTLATAGIVTGLGVAAMHYLGMAAMQMDGSIKYALGTVALSVVIAVVAATAALWAAVSIRGFLTSLGASLVMGVAVSGMHYTGMAAVSVRLHEATDGTQTGDSPMSLLLPMLIGPVIFLVLAGAIVMFDPLLVSGDSDEGRSAAGRRAAADSTEQAVPQPGTLFEGRPGTGSEGSPDPGFEGPPDPARRSQGEYEASKSAYEW</sequence>
<feature type="region of interest" description="Disordered" evidence="2">
    <location>
        <begin position="249"/>
        <end position="313"/>
    </location>
</feature>
<keyword evidence="5" id="KW-1185">Reference proteome</keyword>
<evidence type="ECO:0000256" key="2">
    <source>
        <dbReference type="SAM" id="MobiDB-lite"/>
    </source>
</evidence>
<proteinExistence type="predicted"/>
<feature type="transmembrane region" description="Helical" evidence="1">
    <location>
        <begin position="143"/>
        <end position="165"/>
    </location>
</feature>
<dbReference type="RefSeq" id="WP_165262340.1">
    <property type="nucleotide sequence ID" value="NZ_JAAKZY010000073.1"/>
</dbReference>
<feature type="transmembrane region" description="Helical" evidence="1">
    <location>
        <begin position="172"/>
        <end position="197"/>
    </location>
</feature>
<dbReference type="PROSITE" id="PS50924">
    <property type="entry name" value="MHYT"/>
    <property type="match status" value="1"/>
</dbReference>
<organism evidence="4 5">
    <name type="scientific">Streptomyces scabichelini</name>
    <dbReference type="NCBI Taxonomy" id="2711217"/>
    <lineage>
        <taxon>Bacteria</taxon>
        <taxon>Bacillati</taxon>
        <taxon>Actinomycetota</taxon>
        <taxon>Actinomycetes</taxon>
        <taxon>Kitasatosporales</taxon>
        <taxon>Streptomycetaceae</taxon>
        <taxon>Streptomyces</taxon>
    </lineage>
</organism>
<dbReference type="EMBL" id="JAAKZY010000073">
    <property type="protein sequence ID" value="NGO10400.1"/>
    <property type="molecule type" value="Genomic_DNA"/>
</dbReference>
<feature type="transmembrane region" description="Helical" evidence="1">
    <location>
        <begin position="217"/>
        <end position="238"/>
    </location>
</feature>
<keyword evidence="1" id="KW-1133">Transmembrane helix</keyword>
<dbReference type="PANTHER" id="PTHR35152">
    <property type="entry name" value="DOMAIN SIGNALLING PROTEIN, PUTATIVE (AFU_ORTHOLOGUE AFUA_5G11310)-RELATED"/>
    <property type="match status" value="1"/>
</dbReference>
<dbReference type="Proteomes" id="UP000472335">
    <property type="component" value="Unassembled WGS sequence"/>
</dbReference>
<protein>
    <recommendedName>
        <fullName evidence="3">MHYT domain-containing protein</fullName>
    </recommendedName>
</protein>
<dbReference type="Pfam" id="PF03707">
    <property type="entry name" value="MHYT"/>
    <property type="match status" value="3"/>
</dbReference>
<comment type="caution">
    <text evidence="4">The sequence shown here is derived from an EMBL/GenBank/DDBJ whole genome shotgun (WGS) entry which is preliminary data.</text>
</comment>
<evidence type="ECO:0000256" key="1">
    <source>
        <dbReference type="PROSITE-ProRule" id="PRU00244"/>
    </source>
</evidence>
<evidence type="ECO:0000259" key="3">
    <source>
        <dbReference type="PROSITE" id="PS50924"/>
    </source>
</evidence>
<feature type="compositionally biased region" description="Low complexity" evidence="2">
    <location>
        <begin position="252"/>
        <end position="262"/>
    </location>
</feature>
<dbReference type="AlphaFoldDB" id="A0A6G4V979"/>
<feature type="domain" description="MHYT" evidence="3">
    <location>
        <begin position="10"/>
        <end position="200"/>
    </location>
</feature>
<dbReference type="PANTHER" id="PTHR35152:SF1">
    <property type="entry name" value="DOMAIN SIGNALLING PROTEIN, PUTATIVE (AFU_ORTHOLOGUE AFUA_5G11310)-RELATED"/>
    <property type="match status" value="1"/>
</dbReference>
<evidence type="ECO:0000313" key="5">
    <source>
        <dbReference type="Proteomes" id="UP000472335"/>
    </source>
</evidence>
<feature type="transmembrane region" description="Helical" evidence="1">
    <location>
        <begin position="110"/>
        <end position="131"/>
    </location>
</feature>
<accession>A0A6G4V979</accession>